<dbReference type="Proteomes" id="UP001172721">
    <property type="component" value="Unassembled WGS sequence"/>
</dbReference>
<dbReference type="SUPFAM" id="SSF53448">
    <property type="entry name" value="Nucleotide-diphospho-sugar transferases"/>
    <property type="match status" value="1"/>
</dbReference>
<proteinExistence type="inferred from homology"/>
<evidence type="ECO:0000256" key="3">
    <source>
        <dbReference type="ARBA" id="ARBA00022679"/>
    </source>
</evidence>
<dbReference type="RefSeq" id="WP_301164098.1">
    <property type="nucleotide sequence ID" value="NZ_JAUHTR010000001.1"/>
</dbReference>
<dbReference type="EMBL" id="JAUHTR010000001">
    <property type="protein sequence ID" value="MDN4523031.1"/>
    <property type="molecule type" value="Genomic_DNA"/>
</dbReference>
<dbReference type="PANTHER" id="PTHR43685">
    <property type="entry name" value="GLYCOSYLTRANSFERASE"/>
    <property type="match status" value="1"/>
</dbReference>
<evidence type="ECO:0000259" key="4">
    <source>
        <dbReference type="Pfam" id="PF00535"/>
    </source>
</evidence>
<protein>
    <submittedName>
        <fullName evidence="5">Glycosyltransferase family 2 protein</fullName>
        <ecNumber evidence="5">2.4.-.-</ecNumber>
    </submittedName>
</protein>
<keyword evidence="2 5" id="KW-0328">Glycosyltransferase</keyword>
<evidence type="ECO:0000256" key="1">
    <source>
        <dbReference type="ARBA" id="ARBA00006739"/>
    </source>
</evidence>
<evidence type="ECO:0000256" key="2">
    <source>
        <dbReference type="ARBA" id="ARBA00022676"/>
    </source>
</evidence>
<reference evidence="5" key="1">
    <citation type="submission" date="2023-07" db="EMBL/GenBank/DDBJ databases">
        <title>Fictibacillus sp. isolated from freshwater pond.</title>
        <authorList>
            <person name="Kirdat K."/>
            <person name="Bhat A."/>
            <person name="Mourya A."/>
            <person name="Yadav A."/>
        </authorList>
    </citation>
    <scope>NUCLEOTIDE SEQUENCE</scope>
    <source>
        <strain evidence="5">NE201</strain>
    </source>
</reference>
<organism evidence="5 6">
    <name type="scientific">Fictibacillus fluitans</name>
    <dbReference type="NCBI Taxonomy" id="3058422"/>
    <lineage>
        <taxon>Bacteria</taxon>
        <taxon>Bacillati</taxon>
        <taxon>Bacillota</taxon>
        <taxon>Bacilli</taxon>
        <taxon>Bacillales</taxon>
        <taxon>Fictibacillaceae</taxon>
        <taxon>Fictibacillus</taxon>
    </lineage>
</organism>
<dbReference type="InterPro" id="IPR001173">
    <property type="entry name" value="Glyco_trans_2-like"/>
</dbReference>
<gene>
    <name evidence="5" type="ORF">QYB97_01015</name>
</gene>
<dbReference type="GO" id="GO:0016757">
    <property type="term" value="F:glycosyltransferase activity"/>
    <property type="evidence" value="ECO:0007669"/>
    <property type="project" value="UniProtKB-KW"/>
</dbReference>
<keyword evidence="3 5" id="KW-0808">Transferase</keyword>
<feature type="domain" description="Glycosyltransferase 2-like" evidence="4">
    <location>
        <begin position="11"/>
        <end position="173"/>
    </location>
</feature>
<dbReference type="Pfam" id="PF00535">
    <property type="entry name" value="Glycos_transf_2"/>
    <property type="match status" value="1"/>
</dbReference>
<dbReference type="EC" id="2.4.-.-" evidence="5"/>
<evidence type="ECO:0000313" key="5">
    <source>
        <dbReference type="EMBL" id="MDN4523031.1"/>
    </source>
</evidence>
<comment type="similarity">
    <text evidence="1">Belongs to the glycosyltransferase 2 family.</text>
</comment>
<name>A0ABT8HQJ7_9BACL</name>
<dbReference type="CDD" id="cd00761">
    <property type="entry name" value="Glyco_tranf_GTA_type"/>
    <property type="match status" value="1"/>
</dbReference>
<accession>A0ABT8HQJ7</accession>
<sequence>MLFQRKPGLVSIIVTCYNIEPYIEDCLTSLLNQTYKNIEVIIVNDASLDRSADKVRGWIKKNKPAFPVELINLPRNTGFSGALTTGYFLSSGEYIAVQDGDDLSHPQRIEKQVEFLQENQDTVLVGTNYKTFLDGNFDQQKSVFWLKYGEDIPKVYWNGGHCVCHGTIMFRGETFDQLGGPTRRIKGAEDYEFIAKCLNAKLKINNIRDVLYYYREHSKQRSRKFFGKGSKE</sequence>
<dbReference type="InterPro" id="IPR050834">
    <property type="entry name" value="Glycosyltransf_2"/>
</dbReference>
<dbReference type="Gene3D" id="3.90.550.10">
    <property type="entry name" value="Spore Coat Polysaccharide Biosynthesis Protein SpsA, Chain A"/>
    <property type="match status" value="1"/>
</dbReference>
<dbReference type="PANTHER" id="PTHR43685:SF5">
    <property type="entry name" value="GLYCOSYLTRANSFERASE EPSE-RELATED"/>
    <property type="match status" value="1"/>
</dbReference>
<evidence type="ECO:0000313" key="6">
    <source>
        <dbReference type="Proteomes" id="UP001172721"/>
    </source>
</evidence>
<comment type="caution">
    <text evidence="5">The sequence shown here is derived from an EMBL/GenBank/DDBJ whole genome shotgun (WGS) entry which is preliminary data.</text>
</comment>
<dbReference type="InterPro" id="IPR029044">
    <property type="entry name" value="Nucleotide-diphossugar_trans"/>
</dbReference>
<keyword evidence="6" id="KW-1185">Reference proteome</keyword>